<dbReference type="Proteomes" id="UP000053259">
    <property type="component" value="Unassembled WGS sequence"/>
</dbReference>
<keyword evidence="2" id="KW-0812">Transmembrane</keyword>
<sequence>MSHSKTSPYSRKLQAKPLSLPILASIFAMPVSLATAQIADNATAPTTTFQSSLPSMSASNEDPVSSTVPLFSQPSSNKNDPGISDQNDDGDVDDRHSGLINYYFVFLALFVFLAFLGVYFLNRRRRARKLAYRNSAQNALARDMDGWVSNARRWHWRNGSRSERDEGLNELGQAPPAYSAKAHSREPSAEEGSMTNELQIPLPTVAREEIYRDMVKPPAYSEAIRLDSNAGSSSLGRVQPSSASLEADERSHDGPTTRS</sequence>
<accession>A0A0D2AKK1</accession>
<protein>
    <submittedName>
        <fullName evidence="3">Uncharacterized protein</fullName>
    </submittedName>
</protein>
<evidence type="ECO:0000313" key="3">
    <source>
        <dbReference type="EMBL" id="KIV99498.1"/>
    </source>
</evidence>
<dbReference type="AlphaFoldDB" id="A0A0D2AKK1"/>
<feature type="region of interest" description="Disordered" evidence="1">
    <location>
        <begin position="49"/>
        <end position="90"/>
    </location>
</feature>
<dbReference type="OrthoDB" id="4775599at2759"/>
<dbReference type="RefSeq" id="XP_016209368.1">
    <property type="nucleotide sequence ID" value="XM_016362760.1"/>
</dbReference>
<organism evidence="3 4">
    <name type="scientific">Verruconis gallopava</name>
    <dbReference type="NCBI Taxonomy" id="253628"/>
    <lineage>
        <taxon>Eukaryota</taxon>
        <taxon>Fungi</taxon>
        <taxon>Dikarya</taxon>
        <taxon>Ascomycota</taxon>
        <taxon>Pezizomycotina</taxon>
        <taxon>Dothideomycetes</taxon>
        <taxon>Pleosporomycetidae</taxon>
        <taxon>Venturiales</taxon>
        <taxon>Sympoventuriaceae</taxon>
        <taxon>Verruconis</taxon>
    </lineage>
</organism>
<dbReference type="EMBL" id="KN847576">
    <property type="protein sequence ID" value="KIV99498.1"/>
    <property type="molecule type" value="Genomic_DNA"/>
</dbReference>
<keyword evidence="4" id="KW-1185">Reference proteome</keyword>
<keyword evidence="2" id="KW-1133">Transmembrane helix</keyword>
<reference evidence="3 4" key="1">
    <citation type="submission" date="2015-01" db="EMBL/GenBank/DDBJ databases">
        <title>The Genome Sequence of Ochroconis gallopava CBS43764.</title>
        <authorList>
            <consortium name="The Broad Institute Genomics Platform"/>
            <person name="Cuomo C."/>
            <person name="de Hoog S."/>
            <person name="Gorbushina A."/>
            <person name="Stielow B."/>
            <person name="Teixiera M."/>
            <person name="Abouelleil A."/>
            <person name="Chapman S.B."/>
            <person name="Priest M."/>
            <person name="Young S.K."/>
            <person name="Wortman J."/>
            <person name="Nusbaum C."/>
            <person name="Birren B."/>
        </authorList>
    </citation>
    <scope>NUCLEOTIDE SEQUENCE [LARGE SCALE GENOMIC DNA]</scope>
    <source>
        <strain evidence="3 4">CBS 43764</strain>
    </source>
</reference>
<evidence type="ECO:0000256" key="1">
    <source>
        <dbReference type="SAM" id="MobiDB-lite"/>
    </source>
</evidence>
<proteinExistence type="predicted"/>
<keyword evidence="2" id="KW-0472">Membrane</keyword>
<feature type="compositionally biased region" description="Basic and acidic residues" evidence="1">
    <location>
        <begin position="247"/>
        <end position="259"/>
    </location>
</feature>
<dbReference type="HOGENOM" id="CLU_1069975_0_0_1"/>
<name>A0A0D2AKK1_9PEZI</name>
<gene>
    <name evidence="3" type="ORF">PV09_08804</name>
</gene>
<evidence type="ECO:0000256" key="2">
    <source>
        <dbReference type="SAM" id="Phobius"/>
    </source>
</evidence>
<dbReference type="GeneID" id="27316777"/>
<dbReference type="InParanoid" id="A0A0D2AKK1"/>
<dbReference type="VEuPathDB" id="FungiDB:PV09_08804"/>
<feature type="transmembrane region" description="Helical" evidence="2">
    <location>
        <begin position="100"/>
        <end position="121"/>
    </location>
</feature>
<evidence type="ECO:0000313" key="4">
    <source>
        <dbReference type="Proteomes" id="UP000053259"/>
    </source>
</evidence>
<feature type="compositionally biased region" description="Polar residues" evidence="1">
    <location>
        <begin position="49"/>
        <end position="79"/>
    </location>
</feature>
<feature type="region of interest" description="Disordered" evidence="1">
    <location>
        <begin position="226"/>
        <end position="259"/>
    </location>
</feature>
<feature type="region of interest" description="Disordered" evidence="1">
    <location>
        <begin position="160"/>
        <end position="199"/>
    </location>
</feature>
<feature type="compositionally biased region" description="Polar residues" evidence="1">
    <location>
        <begin position="229"/>
        <end position="244"/>
    </location>
</feature>